<dbReference type="InterPro" id="IPR005061">
    <property type="entry name" value="Ist1"/>
</dbReference>
<organism evidence="2 3">
    <name type="scientific">Adiantum capillus-veneris</name>
    <name type="common">Maidenhair fern</name>
    <dbReference type="NCBI Taxonomy" id="13818"/>
    <lineage>
        <taxon>Eukaryota</taxon>
        <taxon>Viridiplantae</taxon>
        <taxon>Streptophyta</taxon>
        <taxon>Embryophyta</taxon>
        <taxon>Tracheophyta</taxon>
        <taxon>Polypodiopsida</taxon>
        <taxon>Polypodiidae</taxon>
        <taxon>Polypodiales</taxon>
        <taxon>Pteridineae</taxon>
        <taxon>Pteridaceae</taxon>
        <taxon>Vittarioideae</taxon>
        <taxon>Adiantum</taxon>
    </lineage>
</organism>
<evidence type="ECO:0000313" key="3">
    <source>
        <dbReference type="Proteomes" id="UP000886520"/>
    </source>
</evidence>
<dbReference type="Gene3D" id="1.20.1260.60">
    <property type="entry name" value="Vacuolar protein sorting-associated protein Ist1"/>
    <property type="match status" value="1"/>
</dbReference>
<accession>A0A9D4U6L5</accession>
<reference evidence="2" key="1">
    <citation type="submission" date="2021-01" db="EMBL/GenBank/DDBJ databases">
        <title>Adiantum capillus-veneris genome.</title>
        <authorList>
            <person name="Fang Y."/>
            <person name="Liao Q."/>
        </authorList>
    </citation>
    <scope>NUCLEOTIDE SEQUENCE</scope>
    <source>
        <strain evidence="2">H3</strain>
        <tissue evidence="2">Leaf</tissue>
    </source>
</reference>
<dbReference type="PANTHER" id="PTHR12161">
    <property type="entry name" value="IST1 FAMILY MEMBER"/>
    <property type="match status" value="1"/>
</dbReference>
<dbReference type="GO" id="GO:0015031">
    <property type="term" value="P:protein transport"/>
    <property type="evidence" value="ECO:0007669"/>
    <property type="project" value="InterPro"/>
</dbReference>
<comment type="caution">
    <text evidence="2">The sequence shown here is derived from an EMBL/GenBank/DDBJ whole genome shotgun (WGS) entry which is preliminary data.</text>
</comment>
<dbReference type="Pfam" id="PF03398">
    <property type="entry name" value="Ist1"/>
    <property type="match status" value="1"/>
</dbReference>
<evidence type="ECO:0000313" key="2">
    <source>
        <dbReference type="EMBL" id="KAI5062312.1"/>
    </source>
</evidence>
<dbReference type="PANTHER" id="PTHR12161:SF16">
    <property type="entry name" value="REGULATOR OF VPS4 ACTIVITY IN THE MVB PATHWAY PROTEIN"/>
    <property type="match status" value="1"/>
</dbReference>
<dbReference type="Proteomes" id="UP000886520">
    <property type="component" value="Chromosome 22"/>
</dbReference>
<evidence type="ECO:0000256" key="1">
    <source>
        <dbReference type="ARBA" id="ARBA00005536"/>
    </source>
</evidence>
<keyword evidence="3" id="KW-1185">Reference proteome</keyword>
<dbReference type="InterPro" id="IPR042277">
    <property type="entry name" value="IST1-like"/>
</dbReference>
<sequence length="216" mass="24880">MQRLNCREQDRTTWADAGFDGPPVMWRRARSALRRSSRFSASKWRVLLGQTIARCVMQRKQSERAWGQHRAEAAQLMQSGQEDRVDEQVILCLREKARLAAFIVVQDYCEQVIDKLPLIEQEESKECPEEVREAVASLLFTASMCKDFVELEKMKLLFEAKFGSPFVASVIDNLRGVGSQIIELLSNQTPSWPVRAKYMAEIAKEFDIKWGPTRDH</sequence>
<name>A0A9D4U6L5_ADICA</name>
<proteinExistence type="inferred from homology"/>
<protein>
    <submittedName>
        <fullName evidence="2">Uncharacterized protein</fullName>
    </submittedName>
</protein>
<gene>
    <name evidence="2" type="ORF">GOP47_0022851</name>
</gene>
<dbReference type="OrthoDB" id="29853at2759"/>
<dbReference type="AlphaFoldDB" id="A0A9D4U6L5"/>
<dbReference type="EMBL" id="JABFUD020000022">
    <property type="protein sequence ID" value="KAI5062312.1"/>
    <property type="molecule type" value="Genomic_DNA"/>
</dbReference>
<comment type="similarity">
    <text evidence="1">Belongs to the IST1 family.</text>
</comment>